<evidence type="ECO:0000256" key="1">
    <source>
        <dbReference type="SAM" id="MobiDB-lite"/>
    </source>
</evidence>
<protein>
    <submittedName>
        <fullName evidence="2">Uncharacterized protein</fullName>
    </submittedName>
</protein>
<sequence length="117" mass="13288">MNIMNSDVSSQEIQQYLSNFDTSFSQTHLEPFPLRKLAKILSPVEIFTPIFVPAENNRINKSPLQYIMLFFPSPLNSLTRKQRNSNRHPSKTLEYQPPSSFGPLLLPSLGDKIAPGQ</sequence>
<reference evidence="2" key="1">
    <citation type="submission" date="2021-01" db="UniProtKB">
        <authorList>
            <consortium name="EnsemblMetazoa"/>
        </authorList>
    </citation>
    <scope>IDENTIFICATION</scope>
</reference>
<dbReference type="EnsemblMetazoa" id="CLYHEMT007623.1">
    <property type="protein sequence ID" value="CLYHEMP007623.1"/>
    <property type="gene ID" value="CLYHEMG007623"/>
</dbReference>
<proteinExistence type="predicted"/>
<evidence type="ECO:0000313" key="2">
    <source>
        <dbReference type="EnsemblMetazoa" id="CLYHEMP007623.1"/>
    </source>
</evidence>
<feature type="compositionally biased region" description="Basic residues" evidence="1">
    <location>
        <begin position="80"/>
        <end position="90"/>
    </location>
</feature>
<evidence type="ECO:0000313" key="3">
    <source>
        <dbReference type="Proteomes" id="UP000594262"/>
    </source>
</evidence>
<name>A0A7M5VBH6_9CNID</name>
<dbReference type="Proteomes" id="UP000594262">
    <property type="component" value="Unplaced"/>
</dbReference>
<keyword evidence="3" id="KW-1185">Reference proteome</keyword>
<accession>A0A7M5VBH6</accession>
<dbReference type="AlphaFoldDB" id="A0A7M5VBH6"/>
<feature type="region of interest" description="Disordered" evidence="1">
    <location>
        <begin position="77"/>
        <end position="117"/>
    </location>
</feature>
<organism evidence="2 3">
    <name type="scientific">Clytia hemisphaerica</name>
    <dbReference type="NCBI Taxonomy" id="252671"/>
    <lineage>
        <taxon>Eukaryota</taxon>
        <taxon>Metazoa</taxon>
        <taxon>Cnidaria</taxon>
        <taxon>Hydrozoa</taxon>
        <taxon>Hydroidolina</taxon>
        <taxon>Leptothecata</taxon>
        <taxon>Obeliida</taxon>
        <taxon>Clytiidae</taxon>
        <taxon>Clytia</taxon>
    </lineage>
</organism>
<feature type="compositionally biased region" description="Low complexity" evidence="1">
    <location>
        <begin position="97"/>
        <end position="110"/>
    </location>
</feature>